<reference evidence="2" key="1">
    <citation type="submission" date="2023-06" db="EMBL/GenBank/DDBJ databases">
        <title>Draft genome of Marssonina rosae.</title>
        <authorList>
            <person name="Cheng Q."/>
        </authorList>
    </citation>
    <scope>NUCLEOTIDE SEQUENCE</scope>
    <source>
        <strain evidence="2">R4</strain>
    </source>
</reference>
<comment type="caution">
    <text evidence="2">The sequence shown here is derived from an EMBL/GenBank/DDBJ whole genome shotgun (WGS) entry which is preliminary data.</text>
</comment>
<dbReference type="PANTHER" id="PTHR11647">
    <property type="entry name" value="HYDRANTOINASE/DIHYDROPYRIMIDINASE FAMILY MEMBER"/>
    <property type="match status" value="1"/>
</dbReference>
<evidence type="ECO:0000313" key="2">
    <source>
        <dbReference type="EMBL" id="KAK2626628.1"/>
    </source>
</evidence>
<dbReference type="Proteomes" id="UP001285354">
    <property type="component" value="Unassembled WGS sequence"/>
</dbReference>
<dbReference type="SUPFAM" id="SSF51556">
    <property type="entry name" value="Metallo-dependent hydrolases"/>
    <property type="match status" value="1"/>
</dbReference>
<keyword evidence="3" id="KW-1185">Reference proteome</keyword>
<dbReference type="PANTHER" id="PTHR11647:SF96">
    <property type="entry name" value="AMIDOHYDROLASE-RELATED DOMAIN-CONTAINING PROTEIN"/>
    <property type="match status" value="1"/>
</dbReference>
<evidence type="ECO:0000256" key="1">
    <source>
        <dbReference type="ARBA" id="ARBA00008829"/>
    </source>
</evidence>
<organism evidence="2 3">
    <name type="scientific">Diplocarpon rosae</name>
    <dbReference type="NCBI Taxonomy" id="946125"/>
    <lineage>
        <taxon>Eukaryota</taxon>
        <taxon>Fungi</taxon>
        <taxon>Dikarya</taxon>
        <taxon>Ascomycota</taxon>
        <taxon>Pezizomycotina</taxon>
        <taxon>Leotiomycetes</taxon>
        <taxon>Helotiales</taxon>
        <taxon>Drepanopezizaceae</taxon>
        <taxon>Diplocarpon</taxon>
    </lineage>
</organism>
<comment type="similarity">
    <text evidence="1">Belongs to the metallo-dependent hydrolases superfamily. Hydantoinase/dihydropyrimidinase family.</text>
</comment>
<gene>
    <name evidence="2" type="ORF">QTJ16_003803</name>
</gene>
<protein>
    <submittedName>
        <fullName evidence="2">Uncharacterized protein</fullName>
    </submittedName>
</protein>
<accession>A0AAD9WDW8</accession>
<dbReference type="InterPro" id="IPR032466">
    <property type="entry name" value="Metal_Hydrolase"/>
</dbReference>
<dbReference type="EMBL" id="JAUBYV010000005">
    <property type="protein sequence ID" value="KAK2626628.1"/>
    <property type="molecule type" value="Genomic_DNA"/>
</dbReference>
<dbReference type="Gene3D" id="3.20.20.140">
    <property type="entry name" value="Metal-dependent hydrolases"/>
    <property type="match status" value="1"/>
</dbReference>
<proteinExistence type="inferred from homology"/>
<evidence type="ECO:0000313" key="3">
    <source>
        <dbReference type="Proteomes" id="UP001285354"/>
    </source>
</evidence>
<sequence>MTYEAQQLKDPEIIDVIFEARGQKMVSMIHAENGAILDSTMNKFEEKKVLDPKYHITGHPPRAMSLSYLIDVPILSVQVLLPAAARGSADARFADLRRDVSTVPLPEAEGPEKVLEVSSPLPREGEQDHGAIWQGLENGMFTVLSSDHCPFLYEDSDTGKKSLVGPKYLYGRSYISNGCPGMETRLPVALSASQPELQRCVEVTSTSPVKFYELYPRNRGILPGESAADLTIWYPEDMEEFQLANEPLYHHVNHTPYEGRTINQ</sequence>
<dbReference type="AlphaFoldDB" id="A0AAD9WDW8"/>
<dbReference type="InterPro" id="IPR050378">
    <property type="entry name" value="Metallo-dep_Hydrolases_sf"/>
</dbReference>
<name>A0AAD9WDW8_9HELO</name>